<keyword evidence="7" id="KW-1185">Reference proteome</keyword>
<gene>
    <name evidence="6" type="ORF">ACFQU8_03275</name>
</gene>
<feature type="transmembrane region" description="Helical" evidence="5">
    <location>
        <begin position="43"/>
        <end position="60"/>
    </location>
</feature>
<dbReference type="RefSeq" id="WP_382357744.1">
    <property type="nucleotide sequence ID" value="NZ_JBHTGR010000005.1"/>
</dbReference>
<dbReference type="Pfam" id="PF07457">
    <property type="entry name" value="DUF1516"/>
    <property type="match status" value="1"/>
</dbReference>
<keyword evidence="3 5" id="KW-1133">Transmembrane helix</keyword>
<feature type="transmembrane region" description="Helical" evidence="5">
    <location>
        <begin position="66"/>
        <end position="85"/>
    </location>
</feature>
<evidence type="ECO:0000256" key="5">
    <source>
        <dbReference type="SAM" id="Phobius"/>
    </source>
</evidence>
<dbReference type="EMBL" id="JBHTGR010000005">
    <property type="protein sequence ID" value="MFC7746262.1"/>
    <property type="molecule type" value="Genomic_DNA"/>
</dbReference>
<feature type="transmembrane region" description="Helical" evidence="5">
    <location>
        <begin position="6"/>
        <end position="23"/>
    </location>
</feature>
<keyword evidence="4 5" id="KW-0472">Membrane</keyword>
<evidence type="ECO:0000256" key="3">
    <source>
        <dbReference type="ARBA" id="ARBA00022989"/>
    </source>
</evidence>
<sequence length="121" mass="13438">MNTHLHITSWVLAFILFAVVLILNKSGKTKGATIVQMILRLDYLLILFSGGQLLFAYFGNAMMGEAIFKGLAGIWAILAMEMISLKSGREEPLKGWWIQLIIAVLLTLILGFGRLPFGFLP</sequence>
<name>A0ABW2UQQ7_9BACI</name>
<protein>
    <submittedName>
        <fullName evidence="6">YisL family protein</fullName>
    </submittedName>
</protein>
<dbReference type="InterPro" id="IPR010899">
    <property type="entry name" value="UPF0344"/>
</dbReference>
<evidence type="ECO:0000256" key="2">
    <source>
        <dbReference type="ARBA" id="ARBA00022692"/>
    </source>
</evidence>
<proteinExistence type="predicted"/>
<feature type="transmembrane region" description="Helical" evidence="5">
    <location>
        <begin position="97"/>
        <end position="117"/>
    </location>
</feature>
<evidence type="ECO:0000256" key="4">
    <source>
        <dbReference type="ARBA" id="ARBA00023136"/>
    </source>
</evidence>
<organism evidence="6 7">
    <name type="scientific">Lentibacillus kimchii</name>
    <dbReference type="NCBI Taxonomy" id="1542911"/>
    <lineage>
        <taxon>Bacteria</taxon>
        <taxon>Bacillati</taxon>
        <taxon>Bacillota</taxon>
        <taxon>Bacilli</taxon>
        <taxon>Bacillales</taxon>
        <taxon>Bacillaceae</taxon>
        <taxon>Lentibacillus</taxon>
    </lineage>
</organism>
<evidence type="ECO:0000313" key="6">
    <source>
        <dbReference type="EMBL" id="MFC7746262.1"/>
    </source>
</evidence>
<dbReference type="Proteomes" id="UP001596620">
    <property type="component" value="Unassembled WGS sequence"/>
</dbReference>
<reference evidence="7" key="1">
    <citation type="journal article" date="2019" name="Int. J. Syst. Evol. Microbiol.">
        <title>The Global Catalogue of Microorganisms (GCM) 10K type strain sequencing project: providing services to taxonomists for standard genome sequencing and annotation.</title>
        <authorList>
            <consortium name="The Broad Institute Genomics Platform"/>
            <consortium name="The Broad Institute Genome Sequencing Center for Infectious Disease"/>
            <person name="Wu L."/>
            <person name="Ma J."/>
        </authorList>
    </citation>
    <scope>NUCLEOTIDE SEQUENCE [LARGE SCALE GENOMIC DNA]</scope>
    <source>
        <strain evidence="7">JCM 30234</strain>
    </source>
</reference>
<evidence type="ECO:0000313" key="7">
    <source>
        <dbReference type="Proteomes" id="UP001596620"/>
    </source>
</evidence>
<evidence type="ECO:0000256" key="1">
    <source>
        <dbReference type="ARBA" id="ARBA00022475"/>
    </source>
</evidence>
<accession>A0ABW2UQQ7</accession>
<comment type="caution">
    <text evidence="6">The sequence shown here is derived from an EMBL/GenBank/DDBJ whole genome shotgun (WGS) entry which is preliminary data.</text>
</comment>
<keyword evidence="1" id="KW-1003">Cell membrane</keyword>
<keyword evidence="2 5" id="KW-0812">Transmembrane</keyword>